<dbReference type="Proteomes" id="UP000814140">
    <property type="component" value="Unassembled WGS sequence"/>
</dbReference>
<reference evidence="1" key="2">
    <citation type="journal article" date="2022" name="New Phytol.">
        <title>Evolutionary transition to the ectomycorrhizal habit in the genomes of a hyperdiverse lineage of mushroom-forming fungi.</title>
        <authorList>
            <person name="Looney B."/>
            <person name="Miyauchi S."/>
            <person name="Morin E."/>
            <person name="Drula E."/>
            <person name="Courty P.E."/>
            <person name="Kohler A."/>
            <person name="Kuo A."/>
            <person name="LaButti K."/>
            <person name="Pangilinan J."/>
            <person name="Lipzen A."/>
            <person name="Riley R."/>
            <person name="Andreopoulos W."/>
            <person name="He G."/>
            <person name="Johnson J."/>
            <person name="Nolan M."/>
            <person name="Tritt A."/>
            <person name="Barry K.W."/>
            <person name="Grigoriev I.V."/>
            <person name="Nagy L.G."/>
            <person name="Hibbett D."/>
            <person name="Henrissat B."/>
            <person name="Matheny P.B."/>
            <person name="Labbe J."/>
            <person name="Martin F.M."/>
        </authorList>
    </citation>
    <scope>NUCLEOTIDE SEQUENCE</scope>
    <source>
        <strain evidence="1">HHB10654</strain>
    </source>
</reference>
<comment type="caution">
    <text evidence="1">The sequence shown here is derived from an EMBL/GenBank/DDBJ whole genome shotgun (WGS) entry which is preliminary data.</text>
</comment>
<reference evidence="1" key="1">
    <citation type="submission" date="2021-03" db="EMBL/GenBank/DDBJ databases">
        <authorList>
            <consortium name="DOE Joint Genome Institute"/>
            <person name="Ahrendt S."/>
            <person name="Looney B.P."/>
            <person name="Miyauchi S."/>
            <person name="Morin E."/>
            <person name="Drula E."/>
            <person name="Courty P.E."/>
            <person name="Chicoki N."/>
            <person name="Fauchery L."/>
            <person name="Kohler A."/>
            <person name="Kuo A."/>
            <person name="Labutti K."/>
            <person name="Pangilinan J."/>
            <person name="Lipzen A."/>
            <person name="Riley R."/>
            <person name="Andreopoulos W."/>
            <person name="He G."/>
            <person name="Johnson J."/>
            <person name="Barry K.W."/>
            <person name="Grigoriev I.V."/>
            <person name="Nagy L."/>
            <person name="Hibbett D."/>
            <person name="Henrissat B."/>
            <person name="Matheny P.B."/>
            <person name="Labbe J."/>
            <person name="Martin F."/>
        </authorList>
    </citation>
    <scope>NUCLEOTIDE SEQUENCE</scope>
    <source>
        <strain evidence="1">HHB10654</strain>
    </source>
</reference>
<protein>
    <submittedName>
        <fullName evidence="1">Uncharacterized protein</fullName>
    </submittedName>
</protein>
<proteinExistence type="predicted"/>
<evidence type="ECO:0000313" key="1">
    <source>
        <dbReference type="EMBL" id="KAI0067657.1"/>
    </source>
</evidence>
<dbReference type="EMBL" id="MU277189">
    <property type="protein sequence ID" value="KAI0067657.1"/>
    <property type="molecule type" value="Genomic_DNA"/>
</dbReference>
<accession>A0ACB8TGW7</accession>
<organism evidence="1 2">
    <name type="scientific">Artomyces pyxidatus</name>
    <dbReference type="NCBI Taxonomy" id="48021"/>
    <lineage>
        <taxon>Eukaryota</taxon>
        <taxon>Fungi</taxon>
        <taxon>Dikarya</taxon>
        <taxon>Basidiomycota</taxon>
        <taxon>Agaricomycotina</taxon>
        <taxon>Agaricomycetes</taxon>
        <taxon>Russulales</taxon>
        <taxon>Auriscalpiaceae</taxon>
        <taxon>Artomyces</taxon>
    </lineage>
</organism>
<sequence length="357" mass="40377">MSDTGSFPPSVQAWRAAHTVLDPHWSKPWETLRPFFLRHGYNLYIPGTRGAPGLPNGTRRPTSSSAFRFYGEIGPNFESQFAGEAGLFGARDRENRDVVIKVVSKGEEGAEELRILQYLNAKPLRNDPANATAMVFDFLQYLDWTFVVVPQMTACDRVPMYSTGEALDFCEQLLAASLNSHVCAHLDITTENIMMNYYGDLPPVVLSRKSVIEPPEPFRFVFPVKYSLTNFAMAKMFPSDRPLEDCITNTPMNARDHRAPEVSAREQYNPFFADVYQTARLMYAWFVNAVPFIPGWLELLQDMSSRTPASRISAATALARLHAIRAAAPQQELLRTNIISLRRYPPIPLKFEDAPEY</sequence>
<name>A0ACB8TGW7_9AGAM</name>
<keyword evidence="2" id="KW-1185">Reference proteome</keyword>
<gene>
    <name evidence="1" type="ORF">BV25DRAFT_1911550</name>
</gene>
<evidence type="ECO:0000313" key="2">
    <source>
        <dbReference type="Proteomes" id="UP000814140"/>
    </source>
</evidence>